<keyword evidence="3" id="KW-0479">Metal-binding</keyword>
<keyword evidence="9" id="KW-1185">Reference proteome</keyword>
<evidence type="ECO:0000313" key="9">
    <source>
        <dbReference type="Proteomes" id="UP001321520"/>
    </source>
</evidence>
<feature type="domain" description="Rieske" evidence="7">
    <location>
        <begin position="18"/>
        <end position="129"/>
    </location>
</feature>
<reference evidence="8 9" key="1">
    <citation type="submission" date="2022-05" db="EMBL/GenBank/DDBJ databases">
        <title>Microbulbifer sp. nov., isolated from sponge.</title>
        <authorList>
            <person name="Gao L."/>
        </authorList>
    </citation>
    <scope>NUCLEOTIDE SEQUENCE [LARGE SCALE GENOMIC DNA]</scope>
    <source>
        <strain evidence="8 9">MI-G</strain>
    </source>
</reference>
<evidence type="ECO:0000259" key="7">
    <source>
        <dbReference type="PROSITE" id="PS51296"/>
    </source>
</evidence>
<evidence type="ECO:0000256" key="4">
    <source>
        <dbReference type="ARBA" id="ARBA00023002"/>
    </source>
</evidence>
<accession>A0ABY9E9F0</accession>
<evidence type="ECO:0000256" key="5">
    <source>
        <dbReference type="ARBA" id="ARBA00023004"/>
    </source>
</evidence>
<keyword evidence="4" id="KW-0560">Oxidoreductase</keyword>
<keyword evidence="2" id="KW-0001">2Fe-2S</keyword>
<evidence type="ECO:0000256" key="3">
    <source>
        <dbReference type="ARBA" id="ARBA00022723"/>
    </source>
</evidence>
<dbReference type="SUPFAM" id="SSF50022">
    <property type="entry name" value="ISP domain"/>
    <property type="match status" value="1"/>
</dbReference>
<organism evidence="8 9">
    <name type="scientific">Microbulbifer spongiae</name>
    <dbReference type="NCBI Taxonomy" id="2944933"/>
    <lineage>
        <taxon>Bacteria</taxon>
        <taxon>Pseudomonadati</taxon>
        <taxon>Pseudomonadota</taxon>
        <taxon>Gammaproteobacteria</taxon>
        <taxon>Cellvibrionales</taxon>
        <taxon>Microbulbiferaceae</taxon>
        <taxon>Microbulbifer</taxon>
    </lineage>
</organism>
<sequence length="357" mass="40567">MALVEEFDLGEYIFPRGWFMIAEASELDDGPKGVRFFGKDFALYRGESGRLVLLDAYCLHMGTHLAKSNSASIVTNHEQLEGDSIRCPYHGWRYNPEGQVDDIPYFDGPCPKARIKSYPVVETLGAIMMWHDPAGGEPDYQAPDLKAWHDSQWINGCYDHLGDIAIHPQEIIDNMADAHHLGPTHGAPCEYFENEYIGHKYYQRQGGYHRMYRAYLTTLTWYTGPGLLLSRQRFGDNNGYEFIFHTPVDKGMVKVWHNNLSLAPGVNPGEQDIANAKMAQEGALAAFAQDLQIWANKKPALQIMALPVERNFRLGRIWYQQFYNPIEKAKEFHARVNGKHHLKGLAKPSALAVELQE</sequence>
<dbReference type="PANTHER" id="PTHR21266">
    <property type="entry name" value="IRON-SULFUR DOMAIN CONTAINING PROTEIN"/>
    <property type="match status" value="1"/>
</dbReference>
<name>A0ABY9E9F0_9GAMM</name>
<evidence type="ECO:0000256" key="6">
    <source>
        <dbReference type="ARBA" id="ARBA00023014"/>
    </source>
</evidence>
<dbReference type="PANTHER" id="PTHR21266:SF60">
    <property type="entry name" value="3-KETOSTEROID-9-ALPHA-MONOOXYGENASE, OXYGENASE COMPONENT"/>
    <property type="match status" value="1"/>
</dbReference>
<dbReference type="InterPro" id="IPR050584">
    <property type="entry name" value="Cholesterol_7-desaturase"/>
</dbReference>
<evidence type="ECO:0000256" key="2">
    <source>
        <dbReference type="ARBA" id="ARBA00022714"/>
    </source>
</evidence>
<dbReference type="PROSITE" id="PS51296">
    <property type="entry name" value="RIESKE"/>
    <property type="match status" value="1"/>
</dbReference>
<evidence type="ECO:0000256" key="1">
    <source>
        <dbReference type="ARBA" id="ARBA00001962"/>
    </source>
</evidence>
<dbReference type="Pfam" id="PF19298">
    <property type="entry name" value="KshA_C"/>
    <property type="match status" value="1"/>
</dbReference>
<dbReference type="InterPro" id="IPR045605">
    <property type="entry name" value="KshA-like_C"/>
</dbReference>
<dbReference type="Gene3D" id="2.102.10.10">
    <property type="entry name" value="Rieske [2Fe-2S] iron-sulphur domain"/>
    <property type="match status" value="1"/>
</dbReference>
<dbReference type="Gene3D" id="3.90.380.10">
    <property type="entry name" value="Naphthalene 1,2-dioxygenase Alpha Subunit, Chain A, domain 1"/>
    <property type="match status" value="1"/>
</dbReference>
<dbReference type="SUPFAM" id="SSF55961">
    <property type="entry name" value="Bet v1-like"/>
    <property type="match status" value="1"/>
</dbReference>
<gene>
    <name evidence="8" type="ORF">M8T91_14390</name>
</gene>
<dbReference type="InterPro" id="IPR017941">
    <property type="entry name" value="Rieske_2Fe-2S"/>
</dbReference>
<protein>
    <submittedName>
        <fullName evidence="8">Rieske 2Fe-2S domain-containing protein</fullName>
    </submittedName>
</protein>
<comment type="cofactor">
    <cofactor evidence="1">
        <name>Fe cation</name>
        <dbReference type="ChEBI" id="CHEBI:24875"/>
    </cofactor>
</comment>
<proteinExistence type="predicted"/>
<dbReference type="RefSeq" id="WP_301414861.1">
    <property type="nucleotide sequence ID" value="NZ_CP098023.1"/>
</dbReference>
<dbReference type="Proteomes" id="UP001321520">
    <property type="component" value="Chromosome"/>
</dbReference>
<dbReference type="Pfam" id="PF00355">
    <property type="entry name" value="Rieske"/>
    <property type="match status" value="1"/>
</dbReference>
<dbReference type="InterPro" id="IPR036922">
    <property type="entry name" value="Rieske_2Fe-2S_sf"/>
</dbReference>
<keyword evidence="5" id="KW-0408">Iron</keyword>
<keyword evidence="6" id="KW-0411">Iron-sulfur</keyword>
<evidence type="ECO:0000313" key="8">
    <source>
        <dbReference type="EMBL" id="WKD49075.1"/>
    </source>
</evidence>
<dbReference type="EMBL" id="CP098023">
    <property type="protein sequence ID" value="WKD49075.1"/>
    <property type="molecule type" value="Genomic_DNA"/>
</dbReference>